<protein>
    <recommendedName>
        <fullName evidence="1">Endonuclease/exonuclease/phosphatase domain-containing protein</fullName>
    </recommendedName>
</protein>
<gene>
    <name evidence="2" type="ORF">FPE_LOCUS10294</name>
</gene>
<name>A0AAD2DQU2_9LAMI</name>
<dbReference type="AlphaFoldDB" id="A0AAD2DQU2"/>
<dbReference type="Pfam" id="PF03372">
    <property type="entry name" value="Exo_endo_phos"/>
    <property type="match status" value="1"/>
</dbReference>
<dbReference type="Proteomes" id="UP000834106">
    <property type="component" value="Chromosome 6"/>
</dbReference>
<dbReference type="InterPro" id="IPR036691">
    <property type="entry name" value="Endo/exonu/phosph_ase_sf"/>
</dbReference>
<reference evidence="2" key="1">
    <citation type="submission" date="2023-05" db="EMBL/GenBank/DDBJ databases">
        <authorList>
            <person name="Huff M."/>
        </authorList>
    </citation>
    <scope>NUCLEOTIDE SEQUENCE</scope>
</reference>
<dbReference type="PANTHER" id="PTHR33710:SF77">
    <property type="entry name" value="DNASE I-LIKE SUPERFAMILY PROTEIN"/>
    <property type="match status" value="1"/>
</dbReference>
<sequence>MGCRSLQSISHQSGQKCPPLSLRRLTITDCSELSCLPSEMIESTRCLELLSVTGCEKLISFPIDLGELPCISVLFINSCPELRSLPKGIGRFSNLTELDIGGFSESIDFNSFQAALDCIQQSKSLRELSLYGWEHWDSLPYQLQNLTSLRHLKSEGFGIEALPEWFGGLTSLFVLILCKLKKLKHMPSKEAMQRLTKLKYLEVTHSPLLEERGPDFEWSKISHIPHIRAKGQTWLKRPRMAGGGLAVMWKEELNASIVNFSSSHISLHIKNHFSDSPLVLTGFYGSPVTGRTKESWRLLGRLNPGRQIPWLVMGDFNEITKPSEKFGAAVRPFSQMNSFCKVIDECELSDGGYVGPKFTWSNKREGNQFTKARLDRALVNPSLYNIFSNCVVQVLPVVTSDHNPLLISCNNDHIIGTSRRTTVFRYEAAWSGKQECIDIVGNAWATPCDQRSPLRWFQEEVAIATENQQRGTE</sequence>
<dbReference type="InterPro" id="IPR005135">
    <property type="entry name" value="Endo/exonuclease/phosphatase"/>
</dbReference>
<evidence type="ECO:0000313" key="3">
    <source>
        <dbReference type="Proteomes" id="UP000834106"/>
    </source>
</evidence>
<dbReference type="PANTHER" id="PTHR33710">
    <property type="entry name" value="BNAC02G09200D PROTEIN"/>
    <property type="match status" value="1"/>
</dbReference>
<dbReference type="EMBL" id="OU503041">
    <property type="protein sequence ID" value="CAI9762864.1"/>
    <property type="molecule type" value="Genomic_DNA"/>
</dbReference>
<dbReference type="InterPro" id="IPR032675">
    <property type="entry name" value="LRR_dom_sf"/>
</dbReference>
<keyword evidence="3" id="KW-1185">Reference proteome</keyword>
<feature type="domain" description="Endonuclease/exonuclease/phosphatase" evidence="1">
    <location>
        <begin position="236"/>
        <end position="402"/>
    </location>
</feature>
<organism evidence="2 3">
    <name type="scientific">Fraxinus pennsylvanica</name>
    <dbReference type="NCBI Taxonomy" id="56036"/>
    <lineage>
        <taxon>Eukaryota</taxon>
        <taxon>Viridiplantae</taxon>
        <taxon>Streptophyta</taxon>
        <taxon>Embryophyta</taxon>
        <taxon>Tracheophyta</taxon>
        <taxon>Spermatophyta</taxon>
        <taxon>Magnoliopsida</taxon>
        <taxon>eudicotyledons</taxon>
        <taxon>Gunneridae</taxon>
        <taxon>Pentapetalae</taxon>
        <taxon>asterids</taxon>
        <taxon>lamiids</taxon>
        <taxon>Lamiales</taxon>
        <taxon>Oleaceae</taxon>
        <taxon>Oleeae</taxon>
        <taxon>Fraxinus</taxon>
    </lineage>
</organism>
<dbReference type="SUPFAM" id="SSF56219">
    <property type="entry name" value="DNase I-like"/>
    <property type="match status" value="1"/>
</dbReference>
<dbReference type="SUPFAM" id="SSF52058">
    <property type="entry name" value="L domain-like"/>
    <property type="match status" value="1"/>
</dbReference>
<accession>A0AAD2DQU2</accession>
<proteinExistence type="predicted"/>
<dbReference type="Gene3D" id="3.60.10.10">
    <property type="entry name" value="Endonuclease/exonuclease/phosphatase"/>
    <property type="match status" value="1"/>
</dbReference>
<dbReference type="Gene3D" id="3.80.10.10">
    <property type="entry name" value="Ribonuclease Inhibitor"/>
    <property type="match status" value="2"/>
</dbReference>
<evidence type="ECO:0000259" key="1">
    <source>
        <dbReference type="Pfam" id="PF03372"/>
    </source>
</evidence>
<dbReference type="GO" id="GO:0003824">
    <property type="term" value="F:catalytic activity"/>
    <property type="evidence" value="ECO:0007669"/>
    <property type="project" value="InterPro"/>
</dbReference>
<evidence type="ECO:0000313" key="2">
    <source>
        <dbReference type="EMBL" id="CAI9762864.1"/>
    </source>
</evidence>